<dbReference type="RefSeq" id="XP_040629476.1">
    <property type="nucleotide sequence ID" value="XM_040772481.1"/>
</dbReference>
<protein>
    <submittedName>
        <fullName evidence="1">Uncharacterized protein</fullName>
    </submittedName>
</protein>
<organism evidence="1 2">
    <name type="scientific">Dacryopinax primogenitus (strain DJM 731)</name>
    <name type="common">Brown rot fungus</name>
    <dbReference type="NCBI Taxonomy" id="1858805"/>
    <lineage>
        <taxon>Eukaryota</taxon>
        <taxon>Fungi</taxon>
        <taxon>Dikarya</taxon>
        <taxon>Basidiomycota</taxon>
        <taxon>Agaricomycotina</taxon>
        <taxon>Dacrymycetes</taxon>
        <taxon>Dacrymycetales</taxon>
        <taxon>Dacrymycetaceae</taxon>
        <taxon>Dacryopinax</taxon>
    </lineage>
</organism>
<dbReference type="GeneID" id="63687543"/>
<evidence type="ECO:0000313" key="2">
    <source>
        <dbReference type="Proteomes" id="UP000030653"/>
    </source>
</evidence>
<reference evidence="1 2" key="1">
    <citation type="journal article" date="2012" name="Science">
        <title>The Paleozoic origin of enzymatic lignin decomposition reconstructed from 31 fungal genomes.</title>
        <authorList>
            <person name="Floudas D."/>
            <person name="Binder M."/>
            <person name="Riley R."/>
            <person name="Barry K."/>
            <person name="Blanchette R.A."/>
            <person name="Henrissat B."/>
            <person name="Martinez A.T."/>
            <person name="Otillar R."/>
            <person name="Spatafora J.W."/>
            <person name="Yadav J.S."/>
            <person name="Aerts A."/>
            <person name="Benoit I."/>
            <person name="Boyd A."/>
            <person name="Carlson A."/>
            <person name="Copeland A."/>
            <person name="Coutinho P.M."/>
            <person name="de Vries R.P."/>
            <person name="Ferreira P."/>
            <person name="Findley K."/>
            <person name="Foster B."/>
            <person name="Gaskell J."/>
            <person name="Glotzer D."/>
            <person name="Gorecki P."/>
            <person name="Heitman J."/>
            <person name="Hesse C."/>
            <person name="Hori C."/>
            <person name="Igarashi K."/>
            <person name="Jurgens J.A."/>
            <person name="Kallen N."/>
            <person name="Kersten P."/>
            <person name="Kohler A."/>
            <person name="Kuees U."/>
            <person name="Kumar T.K.A."/>
            <person name="Kuo A."/>
            <person name="LaButti K."/>
            <person name="Larrondo L.F."/>
            <person name="Lindquist E."/>
            <person name="Ling A."/>
            <person name="Lombard V."/>
            <person name="Lucas S."/>
            <person name="Lundell T."/>
            <person name="Martin R."/>
            <person name="McLaughlin D.J."/>
            <person name="Morgenstern I."/>
            <person name="Morin E."/>
            <person name="Murat C."/>
            <person name="Nagy L.G."/>
            <person name="Nolan M."/>
            <person name="Ohm R.A."/>
            <person name="Patyshakuliyeva A."/>
            <person name="Rokas A."/>
            <person name="Ruiz-Duenas F.J."/>
            <person name="Sabat G."/>
            <person name="Salamov A."/>
            <person name="Samejima M."/>
            <person name="Schmutz J."/>
            <person name="Slot J.C."/>
            <person name="St John F."/>
            <person name="Stenlid J."/>
            <person name="Sun H."/>
            <person name="Sun S."/>
            <person name="Syed K."/>
            <person name="Tsang A."/>
            <person name="Wiebenga A."/>
            <person name="Young D."/>
            <person name="Pisabarro A."/>
            <person name="Eastwood D.C."/>
            <person name="Martin F."/>
            <person name="Cullen D."/>
            <person name="Grigoriev I.V."/>
            <person name="Hibbett D.S."/>
        </authorList>
    </citation>
    <scope>NUCLEOTIDE SEQUENCE [LARGE SCALE GENOMIC DNA]</scope>
    <source>
        <strain evidence="1 2">DJM-731 SS1</strain>
    </source>
</reference>
<keyword evidence="2" id="KW-1185">Reference proteome</keyword>
<gene>
    <name evidence="1" type="ORF">DACRYDRAFT_21643</name>
</gene>
<sequence>MDVDDLEDRFNAFPDGGLEILLRCYDVPAIPQLVAYHPPSDQLLAGVAFESFDMLYGVQEGEAIDDWTVNSYTLFHGDSLRLPDLSINSHCCDVNIDRLYSDMTLALERDKLRNINPPTWRSALSRFYPTHL</sequence>
<dbReference type="Proteomes" id="UP000030653">
    <property type="component" value="Unassembled WGS sequence"/>
</dbReference>
<accession>M5G9N8</accession>
<name>M5G9N8_DACPD</name>
<evidence type="ECO:0000313" key="1">
    <source>
        <dbReference type="EMBL" id="EJU02582.1"/>
    </source>
</evidence>
<proteinExistence type="predicted"/>
<dbReference type="HOGENOM" id="CLU_1917009_0_0_1"/>
<dbReference type="AlphaFoldDB" id="M5G9N8"/>
<dbReference type="EMBL" id="JH795861">
    <property type="protein sequence ID" value="EJU02582.1"/>
    <property type="molecule type" value="Genomic_DNA"/>
</dbReference>